<dbReference type="AlphaFoldDB" id="A0A6S6SPU9"/>
<protein>
    <submittedName>
        <fullName evidence="2">Uncharacterized protein</fullName>
    </submittedName>
</protein>
<evidence type="ECO:0000256" key="1">
    <source>
        <dbReference type="SAM" id="MobiDB-lite"/>
    </source>
</evidence>
<sequence>MQIKFELAKYDDTLDKFELDENLYQLEISEEDAQTYELLKSSDLTLYNWLMESDFFLEYIREEVYPNGQQTKFAICDINDLSFRRFFFFKVTSGDSHYEYFKKLFDIFEESDWQDREEIGEQILAQLQPKRLELLIDLTEDEESENDIKEPKTVENDGEV</sequence>
<accession>A0A6S6SPU9</accession>
<name>A0A6S6SPU9_9BACT</name>
<dbReference type="EMBL" id="CACVAU010000031">
    <property type="protein sequence ID" value="CAA6809281.1"/>
    <property type="molecule type" value="Genomic_DNA"/>
</dbReference>
<proteinExistence type="predicted"/>
<feature type="region of interest" description="Disordered" evidence="1">
    <location>
        <begin position="141"/>
        <end position="160"/>
    </location>
</feature>
<gene>
    <name evidence="2" type="ORF">HELGO_WM13777</name>
</gene>
<reference evidence="2" key="1">
    <citation type="submission" date="2020-01" db="EMBL/GenBank/DDBJ databases">
        <authorList>
            <person name="Meier V. D."/>
            <person name="Meier V D."/>
        </authorList>
    </citation>
    <scope>NUCLEOTIDE SEQUENCE</scope>
    <source>
        <strain evidence="2">HLG_WM_MAG_05</strain>
    </source>
</reference>
<evidence type="ECO:0000313" key="2">
    <source>
        <dbReference type="EMBL" id="CAA6809281.1"/>
    </source>
</evidence>
<feature type="compositionally biased region" description="Basic and acidic residues" evidence="1">
    <location>
        <begin position="146"/>
        <end position="160"/>
    </location>
</feature>
<organism evidence="2">
    <name type="scientific">uncultured Sulfurovum sp</name>
    <dbReference type="NCBI Taxonomy" id="269237"/>
    <lineage>
        <taxon>Bacteria</taxon>
        <taxon>Pseudomonadati</taxon>
        <taxon>Campylobacterota</taxon>
        <taxon>Epsilonproteobacteria</taxon>
        <taxon>Campylobacterales</taxon>
        <taxon>Sulfurovaceae</taxon>
        <taxon>Sulfurovum</taxon>
        <taxon>environmental samples</taxon>
    </lineage>
</organism>